<dbReference type="EMBL" id="DAKRPA010000127">
    <property type="protein sequence ID" value="DAZ97716.1"/>
    <property type="molecule type" value="Genomic_DNA"/>
</dbReference>
<gene>
    <name evidence="1" type="ORF">N0F65_009615</name>
</gene>
<dbReference type="SUPFAM" id="SSF52058">
    <property type="entry name" value="L domain-like"/>
    <property type="match status" value="1"/>
</dbReference>
<dbReference type="InterPro" id="IPR032675">
    <property type="entry name" value="LRR_dom_sf"/>
</dbReference>
<organism evidence="1 2">
    <name type="scientific">Lagenidium giganteum</name>
    <dbReference type="NCBI Taxonomy" id="4803"/>
    <lineage>
        <taxon>Eukaryota</taxon>
        <taxon>Sar</taxon>
        <taxon>Stramenopiles</taxon>
        <taxon>Oomycota</taxon>
        <taxon>Peronosporomycetes</taxon>
        <taxon>Pythiales</taxon>
        <taxon>Pythiaceae</taxon>
    </lineage>
</organism>
<proteinExistence type="predicted"/>
<name>A0AAV2YWP3_9STRA</name>
<sequence length="741" mass="83809">MDEAEALALLRPWLCSPFELLRKAIGLDPRQSVHDHFQRDYGCIELCVNPDSEFHRWQPRLTSKLREVLDVLVALSCVPGLDVRENARFWSDVFQLLYGEQPHEDAVPIWVDDPTVFPRFRLSIDFYGVWPRPGDQQLRYCHEFLAWDRSTASLDYQEAMLRLLAVIPVRARANKSVLVELCFRTASFFRWQLRGDDELTPDALLGAFDALRSDNMAAYQHPSSLWSFVVDPVVKIDAIEVCRSKRDDLPKLTAMLTDHSVCWFPSLSIRWARGMSPNIHEVGAFITSVCGPATAVHEGRLRSLASEFGSDCHPQLASLWCSVLRVGHRPLQTLSLSFKNALKMDAMAWILFALVHRTSKLRIQELVVSAYMFANVDDAFINVLTGDRPGQALMDRTELAQLRQVEYPEWGTVALLSTNVFDLYRFVEPRKLFHRRKPSHVINVQFRGDPKFEVIAVAVDVIGILVHGFGFGSIERLRVIWGGTRSPAFFRAIGTLIKSLAIVADSTWPGFLLAQGVYDMLRCCPEVVALEIENACLGGLVSAYAEGNCKVKSLSCVFQTKNWAILVAPLISMLMNEDHPSHHILERIQLIQKDKEHISGDKVVAQLKRLLHYNRIRNIKYDDDTINAVQLVGNANTEQGNIKDVDVDSSVVETPSGVQQFAAENLNLREFLQRQTLPSNWTQLYLINVNLGQVPSTWSNMKLQDLDLSLNYLTTFPDDEDKVTEALKQLPTLNISGNALS</sequence>
<dbReference type="AlphaFoldDB" id="A0AAV2YWP3"/>
<dbReference type="PROSITE" id="PS51450">
    <property type="entry name" value="LRR"/>
    <property type="match status" value="1"/>
</dbReference>
<protein>
    <submittedName>
        <fullName evidence="1">Uncharacterized protein</fullName>
    </submittedName>
</protein>
<evidence type="ECO:0000313" key="2">
    <source>
        <dbReference type="Proteomes" id="UP001146120"/>
    </source>
</evidence>
<evidence type="ECO:0000313" key="1">
    <source>
        <dbReference type="EMBL" id="DAZ97716.1"/>
    </source>
</evidence>
<keyword evidence="2" id="KW-1185">Reference proteome</keyword>
<dbReference type="InterPro" id="IPR001611">
    <property type="entry name" value="Leu-rich_rpt"/>
</dbReference>
<dbReference type="Proteomes" id="UP001146120">
    <property type="component" value="Unassembled WGS sequence"/>
</dbReference>
<comment type="caution">
    <text evidence="1">The sequence shown here is derived from an EMBL/GenBank/DDBJ whole genome shotgun (WGS) entry which is preliminary data.</text>
</comment>
<reference evidence="1" key="2">
    <citation type="journal article" date="2023" name="Microbiol Resour">
        <title>Decontamination and Annotation of the Draft Genome Sequence of the Oomycete Lagenidium giganteum ARSEF 373.</title>
        <authorList>
            <person name="Morgan W.R."/>
            <person name="Tartar A."/>
        </authorList>
    </citation>
    <scope>NUCLEOTIDE SEQUENCE</scope>
    <source>
        <strain evidence="1">ARSEF 373</strain>
    </source>
</reference>
<reference evidence="1" key="1">
    <citation type="submission" date="2022-11" db="EMBL/GenBank/DDBJ databases">
        <authorList>
            <person name="Morgan W.R."/>
            <person name="Tartar A."/>
        </authorList>
    </citation>
    <scope>NUCLEOTIDE SEQUENCE</scope>
    <source>
        <strain evidence="1">ARSEF 373</strain>
    </source>
</reference>
<accession>A0AAV2YWP3</accession>
<dbReference type="Gene3D" id="3.80.10.10">
    <property type="entry name" value="Ribonuclease Inhibitor"/>
    <property type="match status" value="1"/>
</dbReference>